<reference evidence="1" key="2">
    <citation type="submission" date="2020-09" db="EMBL/GenBank/DDBJ databases">
        <authorList>
            <person name="Sun Q."/>
            <person name="Ohkuma M."/>
        </authorList>
    </citation>
    <scope>NUCLEOTIDE SEQUENCE</scope>
    <source>
        <strain evidence="1">JCM 31311</strain>
    </source>
</reference>
<comment type="caution">
    <text evidence="1">The sequence shown here is derived from an EMBL/GenBank/DDBJ whole genome shotgun (WGS) entry which is preliminary data.</text>
</comment>
<dbReference type="EMBL" id="BMQL01000057">
    <property type="protein sequence ID" value="GGR32932.1"/>
    <property type="molecule type" value="Genomic_DNA"/>
</dbReference>
<dbReference type="AlphaFoldDB" id="A0A918CMX0"/>
<reference evidence="1" key="1">
    <citation type="journal article" date="2014" name="Int. J. Syst. Evol. Microbiol.">
        <title>Complete genome sequence of Corynebacterium casei LMG S-19264T (=DSM 44701T), isolated from a smear-ripened cheese.</title>
        <authorList>
            <consortium name="US DOE Joint Genome Institute (JGI-PGF)"/>
            <person name="Walter F."/>
            <person name="Albersmeier A."/>
            <person name="Kalinowski J."/>
            <person name="Ruckert C."/>
        </authorList>
    </citation>
    <scope>NUCLEOTIDE SEQUENCE</scope>
    <source>
        <strain evidence="1">JCM 31311</strain>
    </source>
</reference>
<evidence type="ECO:0000313" key="1">
    <source>
        <dbReference type="EMBL" id="GGR32932.1"/>
    </source>
</evidence>
<keyword evidence="2" id="KW-1185">Reference proteome</keyword>
<evidence type="ECO:0000313" key="2">
    <source>
        <dbReference type="Proteomes" id="UP000603865"/>
    </source>
</evidence>
<accession>A0A918CMX0</accession>
<name>A0A918CMX0_9DEIO</name>
<organism evidence="1 2">
    <name type="scientific">Deinococcus ruber</name>
    <dbReference type="NCBI Taxonomy" id="1848197"/>
    <lineage>
        <taxon>Bacteria</taxon>
        <taxon>Thermotogati</taxon>
        <taxon>Deinococcota</taxon>
        <taxon>Deinococci</taxon>
        <taxon>Deinococcales</taxon>
        <taxon>Deinococcaceae</taxon>
        <taxon>Deinococcus</taxon>
    </lineage>
</organism>
<dbReference type="Proteomes" id="UP000603865">
    <property type="component" value="Unassembled WGS sequence"/>
</dbReference>
<protein>
    <submittedName>
        <fullName evidence="1">Uncharacterized protein</fullName>
    </submittedName>
</protein>
<sequence>MLSDSTITLSCSAQGMLRVGVHAAPSGDWHTDRITYTLAPQLYPQAVLTALARLAPLKAARVLQTATQQHRSRSGGKHSSC</sequence>
<gene>
    <name evidence="1" type="ORF">GCM10008957_49160</name>
</gene>
<proteinExistence type="predicted"/>